<dbReference type="EMBL" id="JAKKFD010000035">
    <property type="protein sequence ID" value="MCG5445279.1"/>
    <property type="molecule type" value="Genomic_DNA"/>
</dbReference>
<keyword evidence="2" id="KW-1185">Reference proteome</keyword>
<organism evidence="1 2">
    <name type="scientific">Micromonospora trifolii</name>
    <dbReference type="NCBI Taxonomy" id="2911208"/>
    <lineage>
        <taxon>Bacteria</taxon>
        <taxon>Bacillati</taxon>
        <taxon>Actinomycetota</taxon>
        <taxon>Actinomycetes</taxon>
        <taxon>Micromonosporales</taxon>
        <taxon>Micromonosporaceae</taxon>
        <taxon>Micromonospora</taxon>
    </lineage>
</organism>
<comment type="caution">
    <text evidence="1">The sequence shown here is derived from an EMBL/GenBank/DDBJ whole genome shotgun (WGS) entry which is preliminary data.</text>
</comment>
<dbReference type="Proteomes" id="UP001201629">
    <property type="component" value="Unassembled WGS sequence"/>
</dbReference>
<accession>A0ABS9N5P8</accession>
<gene>
    <name evidence="1" type="ORF">NIE79_003726</name>
</gene>
<evidence type="ECO:0000313" key="1">
    <source>
        <dbReference type="EMBL" id="MCG5445279.1"/>
    </source>
</evidence>
<proteinExistence type="predicted"/>
<feature type="non-terminal residue" evidence="1">
    <location>
        <position position="1"/>
    </location>
</feature>
<sequence length="55" mass="6338">NHTVLLRQYFPKGSYDFRSIDQAGLDEVAHEMNTRPRQTLGWATPAERLDHLIAT</sequence>
<name>A0ABS9N5P8_9ACTN</name>
<reference evidence="1 2" key="1">
    <citation type="submission" date="2022-01" db="EMBL/GenBank/DDBJ databases">
        <authorList>
            <person name="Riesco R."/>
            <person name="Trujillo M.E."/>
        </authorList>
    </citation>
    <scope>NUCLEOTIDE SEQUENCE [LARGE SCALE GENOMIC DNA]</scope>
    <source>
        <strain evidence="1 2">NIE79</strain>
    </source>
</reference>
<evidence type="ECO:0000313" key="2">
    <source>
        <dbReference type="Proteomes" id="UP001201629"/>
    </source>
</evidence>
<protein>
    <submittedName>
        <fullName evidence="1">IS30 family transposase</fullName>
    </submittedName>
</protein>